<comment type="caution">
    <text evidence="1">The sequence shown here is derived from an EMBL/GenBank/DDBJ whole genome shotgun (WGS) entry which is preliminary data.</text>
</comment>
<evidence type="ECO:0000313" key="2">
    <source>
        <dbReference type="Proteomes" id="UP001183202"/>
    </source>
</evidence>
<dbReference type="SUPFAM" id="SSF88713">
    <property type="entry name" value="Glycoside hydrolase/deacetylase"/>
    <property type="match status" value="1"/>
</dbReference>
<gene>
    <name evidence="1" type="ORF">RM445_14440</name>
</gene>
<sequence length="233" mass="24388">MSLPVADDALADAESFADALAGRGVSLSLLVRPVGPEGPLAPRARLAGWLRERRSGGDVLVLHGYDHSRRPLGPQHRIRRAEFSALPAHEATLRLAAARWVMERAGLDTTSFTPPGWRASPGTLTALAARGFAVCADEGGVHLLAAPVAGPVRSRLLGFETGPRGPEAMCGRLLIAKAARTARCGGLVRIAVRHDDLRRPERRNAVLGAVDVALGHGATGATYDSITTAALAA</sequence>
<dbReference type="Pfam" id="PF10096">
    <property type="entry name" value="DUF2334"/>
    <property type="match status" value="1"/>
</dbReference>
<accession>A0ABU2NAZ3</accession>
<proteinExistence type="predicted"/>
<name>A0ABU2NAZ3_9PSEU</name>
<dbReference type="EMBL" id="JAVREJ010000009">
    <property type="protein sequence ID" value="MDT0350727.1"/>
    <property type="molecule type" value="Genomic_DNA"/>
</dbReference>
<dbReference type="Proteomes" id="UP001183202">
    <property type="component" value="Unassembled WGS sequence"/>
</dbReference>
<dbReference type="Gene3D" id="3.20.20.370">
    <property type="entry name" value="Glycoside hydrolase/deacetylase"/>
    <property type="match status" value="1"/>
</dbReference>
<dbReference type="RefSeq" id="WP_311556758.1">
    <property type="nucleotide sequence ID" value="NZ_JAVREJ010000009.1"/>
</dbReference>
<keyword evidence="2" id="KW-1185">Reference proteome</keyword>
<evidence type="ECO:0000313" key="1">
    <source>
        <dbReference type="EMBL" id="MDT0350727.1"/>
    </source>
</evidence>
<reference evidence="2" key="1">
    <citation type="submission" date="2023-07" db="EMBL/GenBank/DDBJ databases">
        <title>30 novel species of actinomycetes from the DSMZ collection.</title>
        <authorList>
            <person name="Nouioui I."/>
        </authorList>
    </citation>
    <scope>NUCLEOTIDE SEQUENCE [LARGE SCALE GENOMIC DNA]</scope>
    <source>
        <strain evidence="2">DSM 45834</strain>
    </source>
</reference>
<dbReference type="InterPro" id="IPR011330">
    <property type="entry name" value="Glyco_hydro/deAcase_b/a-brl"/>
</dbReference>
<protein>
    <submittedName>
        <fullName evidence="1">DUF2334 domain-containing protein</fullName>
    </submittedName>
</protein>
<organism evidence="1 2">
    <name type="scientific">Pseudonocardia charpentierae</name>
    <dbReference type="NCBI Taxonomy" id="3075545"/>
    <lineage>
        <taxon>Bacteria</taxon>
        <taxon>Bacillati</taxon>
        <taxon>Actinomycetota</taxon>
        <taxon>Actinomycetes</taxon>
        <taxon>Pseudonocardiales</taxon>
        <taxon>Pseudonocardiaceae</taxon>
        <taxon>Pseudonocardia</taxon>
    </lineage>
</organism>
<dbReference type="InterPro" id="IPR018763">
    <property type="entry name" value="DUF2334"/>
</dbReference>